<dbReference type="Proteomes" id="UP000046067">
    <property type="component" value="Unassembled WGS sequence"/>
</dbReference>
<dbReference type="EMBL" id="CWQJ01000008">
    <property type="protein sequence ID" value="CSC03364.1"/>
    <property type="molecule type" value="Genomic_DNA"/>
</dbReference>
<accession>A0A655X114</accession>
<name>A0A655X114_VIBCL</name>
<sequence length="46" mass="4957">MPEAINFGSLLPCVAITSNTEIIPVTVPSKPSIGQMATRTLIKLRF</sequence>
<reference evidence="1 2" key="1">
    <citation type="submission" date="2015-07" db="EMBL/GenBank/DDBJ databases">
        <authorList>
            <consortium name="Pathogen Informatics"/>
        </authorList>
    </citation>
    <scope>NUCLEOTIDE SEQUENCE [LARGE SCALE GENOMIC DNA]</scope>
    <source>
        <strain evidence="1 2">A325</strain>
    </source>
</reference>
<protein>
    <submittedName>
        <fullName evidence="1">Uncharacterized protein</fullName>
    </submittedName>
</protein>
<proteinExistence type="predicted"/>
<evidence type="ECO:0000313" key="1">
    <source>
        <dbReference type="EMBL" id="CSC03364.1"/>
    </source>
</evidence>
<organism evidence="1 2">
    <name type="scientific">Vibrio cholerae</name>
    <dbReference type="NCBI Taxonomy" id="666"/>
    <lineage>
        <taxon>Bacteria</taxon>
        <taxon>Pseudomonadati</taxon>
        <taxon>Pseudomonadota</taxon>
        <taxon>Gammaproteobacteria</taxon>
        <taxon>Vibrionales</taxon>
        <taxon>Vibrionaceae</taxon>
        <taxon>Vibrio</taxon>
    </lineage>
</organism>
<gene>
    <name evidence="1" type="ORF">ERS013201_01604</name>
</gene>
<evidence type="ECO:0000313" key="2">
    <source>
        <dbReference type="Proteomes" id="UP000046067"/>
    </source>
</evidence>
<dbReference type="AlphaFoldDB" id="A0A655X114"/>